<dbReference type="RefSeq" id="WP_086089334.1">
    <property type="nucleotide sequence ID" value="NZ_CP021112.1"/>
</dbReference>
<dbReference type="Proteomes" id="UP000194137">
    <property type="component" value="Chromosome"/>
</dbReference>
<protein>
    <submittedName>
        <fullName evidence="1">Uncharacterized protein</fullName>
    </submittedName>
</protein>
<sequence>MQSLAAIRSELVRLKWHVAASRFQVALRRHALALKAGFNPDQPRVPADNANGGQWTSGGAGGGGVSVRFPLAVGDDAGLGIFGEEGAFEDFYGYEDFIDFGELGVFDDDGLTDFSDARRRPPLPPIENPLAIPSIPPEARQHINQIAREVARSPYLTIYYFTTITEIAEHWLNELHWEIKANQDPPKTLGELYEAMSQPDKRGYDRHHIVEQTAARNQGFPDSRINGQDNLVLIPRYRHEQINSWYQRPNKEFDGLTPRQYLQGKSWDDHRRVGLDAMRLFGILKP</sequence>
<name>A0A1W6ZU37_9HYPH</name>
<proteinExistence type="predicted"/>
<gene>
    <name evidence="1" type="ORF">CAK95_18975</name>
</gene>
<accession>A0A1W6ZU37</accession>
<organism evidence="1 2">
    <name type="scientific">Pseudorhodoplanes sinuspersici</name>
    <dbReference type="NCBI Taxonomy" id="1235591"/>
    <lineage>
        <taxon>Bacteria</taxon>
        <taxon>Pseudomonadati</taxon>
        <taxon>Pseudomonadota</taxon>
        <taxon>Alphaproteobacteria</taxon>
        <taxon>Hyphomicrobiales</taxon>
        <taxon>Pseudorhodoplanes</taxon>
    </lineage>
</organism>
<dbReference type="KEGG" id="psin:CAK95_18975"/>
<keyword evidence="2" id="KW-1185">Reference proteome</keyword>
<reference evidence="1 2" key="1">
    <citation type="submission" date="2017-05" db="EMBL/GenBank/DDBJ databases">
        <title>Full genome sequence of Pseudorhodoplanes sinuspersici.</title>
        <authorList>
            <person name="Dastgheib S.M.M."/>
            <person name="Shavandi M."/>
            <person name="Tirandaz H."/>
        </authorList>
    </citation>
    <scope>NUCLEOTIDE SEQUENCE [LARGE SCALE GENOMIC DNA]</scope>
    <source>
        <strain evidence="1 2">RIPI110</strain>
    </source>
</reference>
<evidence type="ECO:0000313" key="1">
    <source>
        <dbReference type="EMBL" id="ARQ00939.1"/>
    </source>
</evidence>
<dbReference type="AlphaFoldDB" id="A0A1W6ZU37"/>
<dbReference type="STRING" id="1235591.CAK95_18975"/>
<dbReference type="EMBL" id="CP021112">
    <property type="protein sequence ID" value="ARQ00939.1"/>
    <property type="molecule type" value="Genomic_DNA"/>
</dbReference>
<dbReference type="OrthoDB" id="7917007at2"/>
<evidence type="ECO:0000313" key="2">
    <source>
        <dbReference type="Proteomes" id="UP000194137"/>
    </source>
</evidence>